<reference evidence="4" key="2">
    <citation type="journal article" date="2021" name="Sci. Data">
        <title>Chromosome-scale genome sequencing, assembly and annotation of six genomes from subfamily Leishmaniinae.</title>
        <authorList>
            <person name="Almutairi H."/>
            <person name="Urbaniak M.D."/>
            <person name="Bates M.D."/>
            <person name="Jariyapan N."/>
            <person name="Kwakye-Nuako G."/>
            <person name="Thomaz Soccol V."/>
            <person name="Al-Salem W.S."/>
            <person name="Dillon R.J."/>
            <person name="Bates P.A."/>
            <person name="Gatherer D."/>
        </authorList>
    </citation>
    <scope>NUCLEOTIDE SEQUENCE [LARGE SCALE GENOMIC DNA]</scope>
</reference>
<feature type="transmembrane region" description="Helical" evidence="2">
    <location>
        <begin position="504"/>
        <end position="524"/>
    </location>
</feature>
<evidence type="ECO:0000313" key="4">
    <source>
        <dbReference type="Proteomes" id="UP000674143"/>
    </source>
</evidence>
<protein>
    <submittedName>
        <fullName evidence="3">Uncharacterized protein</fullName>
    </submittedName>
</protein>
<sequence>MVCARFSCLPAAVPVVFLTLCTALALICITAAGVSTPSASFASQQHRDRRVAQLRAALLDNALHRIETLPDPPLALGVHTACIKFGRGCPDAYIWFLEELLTSLRSQYVDGDGRSAIGGEAVEKEGTENATPQAQAPWDDDAATRAPPTLEDPDPCVSGLDDCAADAAVSLLSHDLRLPLQLSWSYEARKRLENLLHLLTAREAELRRDGVSLTWLQRLYHVPSAEHIHLVEDLEGTMTARLHRACAVGSSSSALLPEELTEQKWEDVYGLWCRYAAQQYQARRNGDFSATNMTTAAPSSLVPLPRKAWDCYALHHVTLFLQLLVHADGLLTWALGWTFYVAVPSSLVVCVFMWLCVGDAWTEAAEAFVLNASVITSNAADQDDVRMKEGNEGNEGRSTSHDTTQREQRRPSTATEFLSTPTADFPACGAEAAPPASPVASVALAEGRYGAAVAQYDAVTASEDYQLQRQRQRQRQQRRRAALLRCRFVESSLHRSSTLFFLKLRLVLCLLVAGQLLWSLWRVLAASYDMTASAAPLLQFFLPSWLLACLSAYFVVPLQMVVLATALKGALSAHEELLSFQAKCAAEQRTLLNAAGLLSLSV</sequence>
<organism evidence="3 4">
    <name type="scientific">Leishmania orientalis</name>
    <dbReference type="NCBI Taxonomy" id="2249476"/>
    <lineage>
        <taxon>Eukaryota</taxon>
        <taxon>Discoba</taxon>
        <taxon>Euglenozoa</taxon>
        <taxon>Kinetoplastea</taxon>
        <taxon>Metakinetoplastina</taxon>
        <taxon>Trypanosomatida</taxon>
        <taxon>Trypanosomatidae</taxon>
        <taxon>Leishmaniinae</taxon>
        <taxon>Leishmania</taxon>
    </lineage>
</organism>
<comment type="caution">
    <text evidence="3">The sequence shown here is derived from an EMBL/GenBank/DDBJ whole genome shotgun (WGS) entry which is preliminary data.</text>
</comment>
<name>A0A836GX53_9TRYP</name>
<feature type="region of interest" description="Disordered" evidence="1">
    <location>
        <begin position="382"/>
        <end position="416"/>
    </location>
</feature>
<dbReference type="KEGG" id="loi:92359505"/>
<proteinExistence type="predicted"/>
<gene>
    <name evidence="3" type="ORF">LSCM4_03574</name>
</gene>
<dbReference type="EMBL" id="JAFHLR010000029">
    <property type="protein sequence ID" value="KAG5473505.1"/>
    <property type="molecule type" value="Genomic_DNA"/>
</dbReference>
<feature type="transmembrane region" description="Helical" evidence="2">
    <location>
        <begin position="330"/>
        <end position="355"/>
    </location>
</feature>
<feature type="transmembrane region" description="Helical" evidence="2">
    <location>
        <begin position="544"/>
        <end position="567"/>
    </location>
</feature>
<keyword evidence="4" id="KW-1185">Reference proteome</keyword>
<evidence type="ECO:0000256" key="2">
    <source>
        <dbReference type="SAM" id="Phobius"/>
    </source>
</evidence>
<reference evidence="4" key="1">
    <citation type="journal article" date="2021" name="Microbiol. Resour. Announc.">
        <title>LGAAP: Leishmaniinae Genome Assembly and Annotation Pipeline.</title>
        <authorList>
            <person name="Almutairi H."/>
            <person name="Urbaniak M.D."/>
            <person name="Bates M.D."/>
            <person name="Jariyapan N."/>
            <person name="Kwakye-Nuako G."/>
            <person name="Thomaz-Soccol V."/>
            <person name="Al-Salem W.S."/>
            <person name="Dillon R.J."/>
            <person name="Bates P.A."/>
            <person name="Gatherer D."/>
        </authorList>
    </citation>
    <scope>NUCLEOTIDE SEQUENCE [LARGE SCALE GENOMIC DNA]</scope>
</reference>
<evidence type="ECO:0000256" key="1">
    <source>
        <dbReference type="SAM" id="MobiDB-lite"/>
    </source>
</evidence>
<dbReference type="GeneID" id="92359505"/>
<keyword evidence="2" id="KW-0812">Transmembrane</keyword>
<evidence type="ECO:0000313" key="3">
    <source>
        <dbReference type="EMBL" id="KAG5473505.1"/>
    </source>
</evidence>
<dbReference type="Proteomes" id="UP000674143">
    <property type="component" value="Unassembled WGS sequence"/>
</dbReference>
<feature type="region of interest" description="Disordered" evidence="1">
    <location>
        <begin position="121"/>
        <end position="148"/>
    </location>
</feature>
<keyword evidence="2" id="KW-1133">Transmembrane helix</keyword>
<keyword evidence="2" id="KW-0472">Membrane</keyword>
<dbReference type="AlphaFoldDB" id="A0A836GX53"/>
<accession>A0A836GX53</accession>
<feature type="compositionally biased region" description="Basic and acidic residues" evidence="1">
    <location>
        <begin position="383"/>
        <end position="410"/>
    </location>
</feature>
<dbReference type="RefSeq" id="XP_067061508.1">
    <property type="nucleotide sequence ID" value="XM_067205571.1"/>
</dbReference>